<dbReference type="SUPFAM" id="SSF56672">
    <property type="entry name" value="DNA/RNA polymerases"/>
    <property type="match status" value="1"/>
</dbReference>
<keyword evidence="4" id="KW-0808">Transferase</keyword>
<proteinExistence type="inferred from homology"/>
<comment type="similarity">
    <text evidence="1">Belongs to the DNA polymerase type-Y family.</text>
</comment>
<name>D2DXS2_9BACT</name>
<dbReference type="GO" id="GO:0003684">
    <property type="term" value="F:damaged DNA binding"/>
    <property type="evidence" value="ECO:0007669"/>
    <property type="project" value="InterPro"/>
</dbReference>
<reference evidence="4" key="1">
    <citation type="journal article" date="2010" name="FEMS Microbiol. Ecol.">
        <title>Phylogenetic and metagenomic analysis of Verrucomicrobia in former agricultural grassland soil.</title>
        <authorList>
            <person name="Kielak A."/>
            <person name="Rodrigues J.L.M."/>
            <person name="Kuramae E.E."/>
            <person name="Chain P.S.G."/>
            <person name="van Veen J.A."/>
            <person name="Kowalchuk G.A."/>
        </authorList>
    </citation>
    <scope>NUCLEOTIDE SEQUENCE</scope>
</reference>
<keyword evidence="2" id="KW-0227">DNA damage</keyword>
<dbReference type="PANTHER" id="PTHR35369:SF2">
    <property type="entry name" value="BLR3025 PROTEIN"/>
    <property type="match status" value="1"/>
</dbReference>
<dbReference type="PROSITE" id="PS50173">
    <property type="entry name" value="UMUC"/>
    <property type="match status" value="1"/>
</dbReference>
<dbReference type="CDD" id="cd03468">
    <property type="entry name" value="PolY_like"/>
    <property type="match status" value="1"/>
</dbReference>
<dbReference type="Gene3D" id="3.30.70.270">
    <property type="match status" value="1"/>
</dbReference>
<dbReference type="Pfam" id="PF00817">
    <property type="entry name" value="IMS"/>
    <property type="match status" value="1"/>
</dbReference>
<evidence type="ECO:0000313" key="4">
    <source>
        <dbReference type="EMBL" id="ACO70895.1"/>
    </source>
</evidence>
<dbReference type="InterPro" id="IPR043502">
    <property type="entry name" value="DNA/RNA_pol_sf"/>
</dbReference>
<protein>
    <submittedName>
        <fullName evidence="4">Nucleotidyltransferase/DNA polymerase</fullName>
    </submittedName>
</protein>
<feature type="domain" description="UmuC" evidence="3">
    <location>
        <begin position="2"/>
        <end position="152"/>
    </location>
</feature>
<dbReference type="InterPro" id="IPR043128">
    <property type="entry name" value="Rev_trsase/Diguanyl_cyclase"/>
</dbReference>
<dbReference type="AlphaFoldDB" id="D2DXS2"/>
<dbReference type="Gene3D" id="3.40.1170.60">
    <property type="match status" value="1"/>
</dbReference>
<dbReference type="EMBL" id="FJ872373">
    <property type="protein sequence ID" value="ACO70895.1"/>
    <property type="molecule type" value="Genomic_DNA"/>
</dbReference>
<dbReference type="GO" id="GO:0006281">
    <property type="term" value="P:DNA repair"/>
    <property type="evidence" value="ECO:0007669"/>
    <property type="project" value="InterPro"/>
</dbReference>
<dbReference type="InterPro" id="IPR050356">
    <property type="entry name" value="SulA_CellDiv_inhibitor"/>
</dbReference>
<evidence type="ECO:0000259" key="3">
    <source>
        <dbReference type="PROSITE" id="PS50173"/>
    </source>
</evidence>
<dbReference type="GO" id="GO:0016740">
    <property type="term" value="F:transferase activity"/>
    <property type="evidence" value="ECO:0007669"/>
    <property type="project" value="UniProtKB-KW"/>
</dbReference>
<dbReference type="Pfam" id="PF11799">
    <property type="entry name" value="IMS_C"/>
    <property type="match status" value="1"/>
</dbReference>
<accession>D2DXS2</accession>
<organism evidence="4">
    <name type="scientific">uncultured Verrucomicrobiota bacterium</name>
    <dbReference type="NCBI Taxonomy" id="156588"/>
    <lineage>
        <taxon>Bacteria</taxon>
        <taxon>Pseudomonadati</taxon>
        <taxon>Verrucomicrobiota</taxon>
        <taxon>environmental samples</taxon>
    </lineage>
</organism>
<evidence type="ECO:0000256" key="2">
    <source>
        <dbReference type="ARBA" id="ARBA00022763"/>
    </source>
</evidence>
<evidence type="ECO:0000256" key="1">
    <source>
        <dbReference type="ARBA" id="ARBA00010945"/>
    </source>
</evidence>
<sequence length="493" mass="54363">MFAAIYVPDFALQCVLRRDPELRDRLLAIVDGNLPARVRQMTPVARDHGVTVGMTTTQALGRSPTLLFRTAGLLDAESACLLQCAETFSPWLEATGEGVVTIEWRGDAENRSSVEAVAESIVRQLAALAFTARIGLAATPALALLAAHCASPVRIVERAVDFLSPLPLETLSADAAMCSDEVQAAREEAFRLLHRWGLHTLGEFAALPREQVVARLGGEAAELWDRAAGRAGRPLRLVRAPEIFAEAMELEHEVETLEPLLFILRRFLEQLAARLTAAYRVAATLELRLGFAAGAPHAHEFRIPAPTCDVEVLFRIVETHLETIRAEAPIIAVELRARPTRAEHKQFGLFESGLRDPNKFFETLARLQALLGNDRIGTPVAEDTYRPDAFHLETPSFEEISATVVGETPSGPPLQRYRPPLPANVQAHAGRPIRVFSEKAFGEISACRGPWIGSGEWWGERPWQREEWDVQIGGEIYRLAQQGGAWFIDGAYD</sequence>
<dbReference type="PANTHER" id="PTHR35369">
    <property type="entry name" value="BLR3025 PROTEIN-RELATED"/>
    <property type="match status" value="1"/>
</dbReference>
<dbReference type="InterPro" id="IPR017961">
    <property type="entry name" value="DNA_pol_Y-fam_little_finger"/>
</dbReference>
<dbReference type="InterPro" id="IPR001126">
    <property type="entry name" value="UmuC"/>
</dbReference>